<dbReference type="RefSeq" id="WP_310766869.1">
    <property type="nucleotide sequence ID" value="NZ_CP134050.1"/>
</dbReference>
<proteinExistence type="predicted"/>
<evidence type="ECO:0000313" key="3">
    <source>
        <dbReference type="Proteomes" id="UP001256827"/>
    </source>
</evidence>
<feature type="transmembrane region" description="Helical" evidence="1">
    <location>
        <begin position="46"/>
        <end position="69"/>
    </location>
</feature>
<sequence length="351" mass="39558">MKLDQMLAGFKETADQTLLQGTEDTADLEKRIRLKIESSHARSRRLVYSVGFALLAAVLLIGITPYYLLKQIGSGVSGTEVPPVAAVDDQVVLQQVEEIKNVLRIGLSQEELKQQLPLVYTVRGHSNAIEEDADEYWGYAFFRKGGKGLEDGAFGEKEELLQREAGAYLLVGWKEKKLCGYSLSYMQGDDVHVFKMRGNGTVAEEIMDAPRIPSVFDLTPAEQSSYAAFKNEQKDELLRGLNPIQVLKLYIKAVEEGDLVTQYALHIQDGEFEKPTLEQFLADAKNDPIGERNNWKQVKTLREFASGFSVEPTADKEAVVWITYKDNREKTAYRLQPSKKGFWKIGWLAIQ</sequence>
<keyword evidence="1" id="KW-1133">Transmembrane helix</keyword>
<keyword evidence="1" id="KW-0812">Transmembrane</keyword>
<protein>
    <submittedName>
        <fullName evidence="2">Uncharacterized protein</fullName>
    </submittedName>
</protein>
<dbReference type="EMBL" id="CP134050">
    <property type="protein sequence ID" value="WNC14572.1"/>
    <property type="molecule type" value="Genomic_DNA"/>
</dbReference>
<reference evidence="2 3" key="1">
    <citation type="submission" date="2023-09" db="EMBL/GenBank/DDBJ databases">
        <title>Complete Genome and Methylome dissection of Bacillus brevis NEB573 original source of BbsI restriction endonuclease.</title>
        <authorList>
            <person name="Fomenkov A."/>
            <person name="Roberts R.D."/>
        </authorList>
    </citation>
    <scope>NUCLEOTIDE SEQUENCE [LARGE SCALE GENOMIC DNA]</scope>
    <source>
        <strain evidence="2 3">NEB573</strain>
    </source>
</reference>
<gene>
    <name evidence="2" type="ORF">RGB73_28575</name>
</gene>
<evidence type="ECO:0000256" key="1">
    <source>
        <dbReference type="SAM" id="Phobius"/>
    </source>
</evidence>
<organism evidence="2 3">
    <name type="scientific">Brevibacillus brevis</name>
    <name type="common">Bacillus brevis</name>
    <dbReference type="NCBI Taxonomy" id="1393"/>
    <lineage>
        <taxon>Bacteria</taxon>
        <taxon>Bacillati</taxon>
        <taxon>Bacillota</taxon>
        <taxon>Bacilli</taxon>
        <taxon>Bacillales</taxon>
        <taxon>Paenibacillaceae</taxon>
        <taxon>Brevibacillus</taxon>
    </lineage>
</organism>
<evidence type="ECO:0000313" key="2">
    <source>
        <dbReference type="EMBL" id="WNC14572.1"/>
    </source>
</evidence>
<keyword evidence="1" id="KW-0472">Membrane</keyword>
<dbReference type="Proteomes" id="UP001256827">
    <property type="component" value="Chromosome"/>
</dbReference>
<accession>A0ABY9T387</accession>
<name>A0ABY9T387_BREBE</name>
<keyword evidence="3" id="KW-1185">Reference proteome</keyword>